<protein>
    <recommendedName>
        <fullName evidence="1">FIST domain-containing protein</fullName>
    </recommendedName>
</protein>
<dbReference type="AlphaFoldDB" id="A0A8H7SBJ9"/>
<dbReference type="InterPro" id="IPR013702">
    <property type="entry name" value="FIST_domain_N"/>
</dbReference>
<dbReference type="Proteomes" id="UP000646827">
    <property type="component" value="Unassembled WGS sequence"/>
</dbReference>
<dbReference type="OrthoDB" id="10251508at2759"/>
<feature type="domain" description="FIST" evidence="1">
    <location>
        <begin position="51"/>
        <end position="269"/>
    </location>
</feature>
<keyword evidence="3" id="KW-1185">Reference proteome</keyword>
<accession>A0A8H7SBJ9</accession>
<name>A0A8H7SBJ9_9FUNG</name>
<dbReference type="EMBL" id="JAEPRB010000030">
    <property type="protein sequence ID" value="KAG2225237.1"/>
    <property type="molecule type" value="Genomic_DNA"/>
</dbReference>
<organism evidence="2 3">
    <name type="scientific">Circinella minor</name>
    <dbReference type="NCBI Taxonomy" id="1195481"/>
    <lineage>
        <taxon>Eukaryota</taxon>
        <taxon>Fungi</taxon>
        <taxon>Fungi incertae sedis</taxon>
        <taxon>Mucoromycota</taxon>
        <taxon>Mucoromycotina</taxon>
        <taxon>Mucoromycetes</taxon>
        <taxon>Mucorales</taxon>
        <taxon>Lichtheimiaceae</taxon>
        <taxon>Circinella</taxon>
    </lineage>
</organism>
<gene>
    <name evidence="2" type="ORF">INT45_001460</name>
</gene>
<dbReference type="Pfam" id="PF08495">
    <property type="entry name" value="FIST"/>
    <property type="match status" value="1"/>
</dbReference>
<reference evidence="2 3" key="1">
    <citation type="submission" date="2020-12" db="EMBL/GenBank/DDBJ databases">
        <title>Metabolic potential, ecology and presence of endohyphal bacteria is reflected in genomic diversity of Mucoromycotina.</title>
        <authorList>
            <person name="Muszewska A."/>
            <person name="Okrasinska A."/>
            <person name="Steczkiewicz K."/>
            <person name="Drgas O."/>
            <person name="Orlowska M."/>
            <person name="Perlinska-Lenart U."/>
            <person name="Aleksandrzak-Piekarczyk T."/>
            <person name="Szatraj K."/>
            <person name="Zielenkiewicz U."/>
            <person name="Pilsyk S."/>
            <person name="Malc E."/>
            <person name="Mieczkowski P."/>
            <person name="Kruszewska J.S."/>
            <person name="Biernat P."/>
            <person name="Pawlowska J."/>
        </authorList>
    </citation>
    <scope>NUCLEOTIDE SEQUENCE [LARGE SCALE GENOMIC DNA]</scope>
    <source>
        <strain evidence="2 3">CBS 142.35</strain>
    </source>
</reference>
<evidence type="ECO:0000313" key="2">
    <source>
        <dbReference type="EMBL" id="KAG2225237.1"/>
    </source>
</evidence>
<proteinExistence type="predicted"/>
<sequence>MRLTATVVRRTIQPWQRRSLWTSVTTTARTTEECIQQATQQLSIKDPNICVALVSKSFPDYRAVTQQLASHLKSTYTLGCVVDHVPSVQHGISLLIGDKDCVPFHIPDSQERHKVRSISVGRWGRVEDFDRLRFQGNKLNEGGWDSFSTISRPANQVTLPSTLQTQSGVPSFVFMASDNEPDQLLDALDYHFPDSAKVGVIGASTPFITGEPYALFCQQEILGSGIVGFASYNDQSVNELEVKHTSLEPLGDLLTITRCRGNIILDLDQAGATGLLLELIQQGQSARIAKDQEFYLGIYPTDSDDSSKMTVNRITSGDPSRGNMSIDTTADLQVGQRVQFMKRRASDNVHVPAEKMIFGVVDKDYTIDAKPIQLPDTPKVLLDVFGGASENGIIVGRPGLASQILDVPYSVGLPQHILLDFGSQPVTVESIVFMFQGGFVGKKCIALASLPESPNSYDIELGAFYPEDINSTQTFPLPSSENKVQRLKIIFEESTDFYGRITVYKMDILGH</sequence>
<evidence type="ECO:0000313" key="3">
    <source>
        <dbReference type="Proteomes" id="UP000646827"/>
    </source>
</evidence>
<evidence type="ECO:0000259" key="1">
    <source>
        <dbReference type="Pfam" id="PF08495"/>
    </source>
</evidence>
<comment type="caution">
    <text evidence="2">The sequence shown here is derived from an EMBL/GenBank/DDBJ whole genome shotgun (WGS) entry which is preliminary data.</text>
</comment>